<proteinExistence type="inferred from homology"/>
<evidence type="ECO:0000313" key="12">
    <source>
        <dbReference type="Proteomes" id="UP000789739"/>
    </source>
</evidence>
<dbReference type="InterPro" id="IPR003422">
    <property type="entry name" value="Cyt_b-c1_6"/>
</dbReference>
<comment type="similarity">
    <text evidence="2">Belongs to the UQCRH/QCR6 family.</text>
</comment>
<dbReference type="PANTHER" id="PTHR15336:SF0">
    <property type="entry name" value="CYTOCHROME B-C1 COMPLEX SUBUNIT 6, MITOCHONDRIAL"/>
    <property type="match status" value="1"/>
</dbReference>
<evidence type="ECO:0000256" key="4">
    <source>
        <dbReference type="ARBA" id="ARBA00022660"/>
    </source>
</evidence>
<dbReference type="InterPro" id="IPR036811">
    <property type="entry name" value="Ubol_cytC_Rdtase_hinge_dom_sf"/>
</dbReference>
<evidence type="ECO:0000256" key="1">
    <source>
        <dbReference type="ARBA" id="ARBA00004137"/>
    </source>
</evidence>
<comment type="caution">
    <text evidence="11">The sequence shown here is derived from an EMBL/GenBank/DDBJ whole genome shotgun (WGS) entry which is preliminary data.</text>
</comment>
<dbReference type="GO" id="GO:0005743">
    <property type="term" value="C:mitochondrial inner membrane"/>
    <property type="evidence" value="ECO:0007669"/>
    <property type="project" value="UniProtKB-SubCell"/>
</dbReference>
<keyword evidence="12" id="KW-1185">Reference proteome</keyword>
<dbReference type="OrthoDB" id="405848at2759"/>
<comment type="subcellular location">
    <subcellularLocation>
        <location evidence="1">Mitochondrion inner membrane</location>
        <topology evidence="1">Peripheral membrane protein</topology>
        <orientation evidence="1">Intermembrane side</orientation>
    </subcellularLocation>
</comment>
<evidence type="ECO:0000256" key="2">
    <source>
        <dbReference type="ARBA" id="ARBA00006498"/>
    </source>
</evidence>
<dbReference type="Gene3D" id="1.10.287.20">
    <property type="entry name" value="Ubiquinol-cytochrome C reductase hinge domain"/>
    <property type="match status" value="1"/>
</dbReference>
<dbReference type="GO" id="GO:0006122">
    <property type="term" value="P:mitochondrial electron transport, ubiquinol to cytochrome c"/>
    <property type="evidence" value="ECO:0007669"/>
    <property type="project" value="InterPro"/>
</dbReference>
<dbReference type="Pfam" id="PF02320">
    <property type="entry name" value="UCR_hinge"/>
    <property type="match status" value="1"/>
</dbReference>
<evidence type="ECO:0000256" key="3">
    <source>
        <dbReference type="ARBA" id="ARBA00022448"/>
    </source>
</evidence>
<feature type="domain" description="Ubiquinol-cytochrome C reductase hinge" evidence="10">
    <location>
        <begin position="31"/>
        <end position="102"/>
    </location>
</feature>
<keyword evidence="5" id="KW-0999">Mitochondrion inner membrane</keyword>
<keyword evidence="3" id="KW-0813">Transport</keyword>
<dbReference type="EMBL" id="CAJVPI010000997">
    <property type="protein sequence ID" value="CAG8587799.1"/>
    <property type="molecule type" value="Genomic_DNA"/>
</dbReference>
<evidence type="ECO:0000259" key="10">
    <source>
        <dbReference type="Pfam" id="PF02320"/>
    </source>
</evidence>
<organism evidence="11 12">
    <name type="scientific">Paraglomus brasilianum</name>
    <dbReference type="NCBI Taxonomy" id="144538"/>
    <lineage>
        <taxon>Eukaryota</taxon>
        <taxon>Fungi</taxon>
        <taxon>Fungi incertae sedis</taxon>
        <taxon>Mucoromycota</taxon>
        <taxon>Glomeromycotina</taxon>
        <taxon>Glomeromycetes</taxon>
        <taxon>Paraglomerales</taxon>
        <taxon>Paraglomeraceae</taxon>
        <taxon>Paraglomus</taxon>
    </lineage>
</organism>
<evidence type="ECO:0000313" key="11">
    <source>
        <dbReference type="EMBL" id="CAG8587799.1"/>
    </source>
</evidence>
<dbReference type="SUPFAM" id="SSF81531">
    <property type="entry name" value="Non-heme 11 kDa protein of cytochrome bc1 complex (Ubiquinol-cytochrome c reductase)"/>
    <property type="match status" value="1"/>
</dbReference>
<feature type="compositionally biased region" description="Acidic residues" evidence="9">
    <location>
        <begin position="19"/>
        <end position="29"/>
    </location>
</feature>
<evidence type="ECO:0000256" key="7">
    <source>
        <dbReference type="ARBA" id="ARBA00023128"/>
    </source>
</evidence>
<name>A0A9N9GA71_9GLOM</name>
<evidence type="ECO:0000256" key="5">
    <source>
        <dbReference type="ARBA" id="ARBA00022792"/>
    </source>
</evidence>
<feature type="region of interest" description="Disordered" evidence="9">
    <location>
        <begin position="1"/>
        <end position="33"/>
    </location>
</feature>
<evidence type="ECO:0000256" key="6">
    <source>
        <dbReference type="ARBA" id="ARBA00022982"/>
    </source>
</evidence>
<dbReference type="PANTHER" id="PTHR15336">
    <property type="entry name" value="UBIQUINOL-CYTOCHROME C REDUCTASE COMPLEX 7.8 KDA PROTEIN"/>
    <property type="match status" value="1"/>
</dbReference>
<accession>A0A9N9GA71</accession>
<keyword evidence="4" id="KW-0679">Respiratory chain</keyword>
<evidence type="ECO:0000256" key="8">
    <source>
        <dbReference type="ARBA" id="ARBA00023136"/>
    </source>
</evidence>
<gene>
    <name evidence="11" type="ORF">PBRASI_LOCUS6961</name>
</gene>
<protein>
    <submittedName>
        <fullName evidence="11">7404_t:CDS:1</fullName>
    </submittedName>
</protein>
<dbReference type="InterPro" id="IPR023184">
    <property type="entry name" value="Ubol_cytC_Rdtase_hinge_dom"/>
</dbReference>
<keyword evidence="8" id="KW-0472">Membrane</keyword>
<keyword evidence="7" id="KW-0496">Mitochondrion</keyword>
<dbReference type="AlphaFoldDB" id="A0A9N9GA71"/>
<reference evidence="11" key="1">
    <citation type="submission" date="2021-06" db="EMBL/GenBank/DDBJ databases">
        <authorList>
            <person name="Kallberg Y."/>
            <person name="Tangrot J."/>
            <person name="Rosling A."/>
        </authorList>
    </citation>
    <scope>NUCLEOTIDE SEQUENCE</scope>
    <source>
        <strain evidence="11">BR232B</strain>
    </source>
</reference>
<evidence type="ECO:0000256" key="9">
    <source>
        <dbReference type="SAM" id="MobiDB-lite"/>
    </source>
</evidence>
<dbReference type="Proteomes" id="UP000789739">
    <property type="component" value="Unassembled WGS sequence"/>
</dbReference>
<keyword evidence="6" id="KW-0249">Electron transport</keyword>
<sequence>MSNSRKTENILSVVHAEEAAEEEQVDEEPQDSRPIIEEECGETVQCKPLKAHLDECTRRVEAGNTDENCSVSFDIALGVEELFHFMHCVNDCTAPKLFAQLK</sequence>